<protein>
    <submittedName>
        <fullName evidence="1">Rhodanese-like domain-containing protein</fullName>
    </submittedName>
</protein>
<dbReference type="SUPFAM" id="SSF52821">
    <property type="entry name" value="Rhodanese/Cell cycle control phosphatase"/>
    <property type="match status" value="1"/>
</dbReference>
<keyword evidence="2" id="KW-1185">Reference proteome</keyword>
<proteinExistence type="predicted"/>
<dbReference type="Gene3D" id="3.40.250.10">
    <property type="entry name" value="Rhodanese-like domain"/>
    <property type="match status" value="1"/>
</dbReference>
<comment type="caution">
    <text evidence="1">The sequence shown here is derived from an EMBL/GenBank/DDBJ whole genome shotgun (WGS) entry which is preliminary data.</text>
</comment>
<sequence>MAQVENWSPEKVKAALDAQEIVLIDVRTPPEYMMGRC</sequence>
<accession>A0ABW4S396</accession>
<organism evidence="1 2">
    <name type="scientific">Halodurantibacterium flavum</name>
    <dbReference type="NCBI Taxonomy" id="1382802"/>
    <lineage>
        <taxon>Bacteria</taxon>
        <taxon>Pseudomonadati</taxon>
        <taxon>Pseudomonadota</taxon>
        <taxon>Alphaproteobacteria</taxon>
        <taxon>Rhodobacterales</taxon>
        <taxon>Paracoccaceae</taxon>
        <taxon>Halodurantibacterium</taxon>
    </lineage>
</organism>
<dbReference type="RefSeq" id="WP_390260219.1">
    <property type="nucleotide sequence ID" value="NZ_JBHUGH010000005.1"/>
</dbReference>
<name>A0ABW4S396_9RHOB</name>
<dbReference type="EMBL" id="JBHUGH010000005">
    <property type="protein sequence ID" value="MFD1911900.1"/>
    <property type="molecule type" value="Genomic_DNA"/>
</dbReference>
<dbReference type="InterPro" id="IPR036873">
    <property type="entry name" value="Rhodanese-like_dom_sf"/>
</dbReference>
<reference evidence="2" key="1">
    <citation type="journal article" date="2019" name="Int. J. Syst. Evol. Microbiol.">
        <title>The Global Catalogue of Microorganisms (GCM) 10K type strain sequencing project: providing services to taxonomists for standard genome sequencing and annotation.</title>
        <authorList>
            <consortium name="The Broad Institute Genomics Platform"/>
            <consortium name="The Broad Institute Genome Sequencing Center for Infectious Disease"/>
            <person name="Wu L."/>
            <person name="Ma J."/>
        </authorList>
    </citation>
    <scope>NUCLEOTIDE SEQUENCE [LARGE SCALE GENOMIC DNA]</scope>
    <source>
        <strain evidence="2">CGMCC 4.7242</strain>
    </source>
</reference>
<evidence type="ECO:0000313" key="1">
    <source>
        <dbReference type="EMBL" id="MFD1911900.1"/>
    </source>
</evidence>
<evidence type="ECO:0000313" key="2">
    <source>
        <dbReference type="Proteomes" id="UP001597353"/>
    </source>
</evidence>
<dbReference type="Proteomes" id="UP001597353">
    <property type="component" value="Unassembled WGS sequence"/>
</dbReference>
<gene>
    <name evidence="1" type="ORF">ACFSGJ_06685</name>
</gene>